<accession>A0A8H7SNQ2</accession>
<dbReference type="PANTHER" id="PTHR31635:SF196">
    <property type="entry name" value="REVERSE TRANSCRIPTASE DOMAIN-CONTAINING PROTEIN-RELATED"/>
    <property type="match status" value="1"/>
</dbReference>
<organism evidence="3 4">
    <name type="scientific">Thamnidium elegans</name>
    <dbReference type="NCBI Taxonomy" id="101142"/>
    <lineage>
        <taxon>Eukaryota</taxon>
        <taxon>Fungi</taxon>
        <taxon>Fungi incertae sedis</taxon>
        <taxon>Mucoromycota</taxon>
        <taxon>Mucoromycotina</taxon>
        <taxon>Mucoromycetes</taxon>
        <taxon>Mucorales</taxon>
        <taxon>Mucorineae</taxon>
        <taxon>Mucoraceae</taxon>
        <taxon>Thamnidium</taxon>
    </lineage>
</organism>
<evidence type="ECO:0000313" key="4">
    <source>
        <dbReference type="Proteomes" id="UP000613177"/>
    </source>
</evidence>
<evidence type="ECO:0000256" key="1">
    <source>
        <dbReference type="SAM" id="Phobius"/>
    </source>
</evidence>
<evidence type="ECO:0000259" key="2">
    <source>
        <dbReference type="PROSITE" id="PS50878"/>
    </source>
</evidence>
<proteinExistence type="predicted"/>
<feature type="domain" description="Reverse transcriptase" evidence="2">
    <location>
        <begin position="1"/>
        <end position="198"/>
    </location>
</feature>
<feature type="transmembrane region" description="Helical" evidence="1">
    <location>
        <begin position="193"/>
        <end position="211"/>
    </location>
</feature>
<dbReference type="Pfam" id="PF00078">
    <property type="entry name" value="RVT_1"/>
    <property type="match status" value="1"/>
</dbReference>
<keyword evidence="1" id="KW-0812">Transmembrane</keyword>
<gene>
    <name evidence="3" type="ORF">INT48_006301</name>
</gene>
<dbReference type="PROSITE" id="PS50878">
    <property type="entry name" value="RT_POL"/>
    <property type="match status" value="1"/>
</dbReference>
<dbReference type="SUPFAM" id="SSF56672">
    <property type="entry name" value="DNA/RNA polymerases"/>
    <property type="match status" value="1"/>
</dbReference>
<sequence>MKNWRPISLINCDAKIFTRLINSRIGKIANAIIQPSQTGFMQRRFIGDNGLLLHLLIQQARMSDYKVNQQRGLRQGDPLSPILFNLALEPLLLAILQDESFIGFSYENKDGTHNVKALAYADDICTILHSLEDYNKLQQHLQAYVSVSNAKFNQDKTEAFSLSGYSDEEWKQNLMTNSINIYHTNRDTEPFRYLGYYMIYTIVILYPAIVLKRKGNGSKHFNNVETLALFAAPTTYSKFLEATSIADLQFRMEKEDPSNVLQSTLPTSRERWSWSSESA</sequence>
<reference evidence="3" key="1">
    <citation type="submission" date="2021-01" db="EMBL/GenBank/DDBJ databases">
        <title>Metabolic potential, ecology and presence of endohyphal bacteria is reflected in genomic diversity of Mucoromycotina.</title>
        <authorList>
            <person name="Muszewska A."/>
            <person name="Okrasinska A."/>
            <person name="Steczkiewicz K."/>
            <person name="Drgas O."/>
            <person name="Orlowska M."/>
            <person name="Perlinska-Lenart U."/>
            <person name="Aleksandrzak-Piekarczyk T."/>
            <person name="Szatraj K."/>
            <person name="Zielenkiewicz U."/>
            <person name="Pilsyk S."/>
            <person name="Malc E."/>
            <person name="Mieczkowski P."/>
            <person name="Kruszewska J.S."/>
            <person name="Biernat P."/>
            <person name="Pawlowska J."/>
        </authorList>
    </citation>
    <scope>NUCLEOTIDE SEQUENCE</scope>
    <source>
        <strain evidence="3">WA0000018081</strain>
    </source>
</reference>
<protein>
    <recommendedName>
        <fullName evidence="2">Reverse transcriptase domain-containing protein</fullName>
    </recommendedName>
</protein>
<keyword evidence="1" id="KW-0472">Membrane</keyword>
<name>A0A8H7SNQ2_9FUNG</name>
<dbReference type="InterPro" id="IPR043502">
    <property type="entry name" value="DNA/RNA_pol_sf"/>
</dbReference>
<comment type="caution">
    <text evidence="3">The sequence shown here is derived from an EMBL/GenBank/DDBJ whole genome shotgun (WGS) entry which is preliminary data.</text>
</comment>
<evidence type="ECO:0000313" key="3">
    <source>
        <dbReference type="EMBL" id="KAG2232849.1"/>
    </source>
</evidence>
<dbReference type="EMBL" id="JAEPRE010000097">
    <property type="protein sequence ID" value="KAG2232849.1"/>
    <property type="molecule type" value="Genomic_DNA"/>
</dbReference>
<dbReference type="PANTHER" id="PTHR31635">
    <property type="entry name" value="REVERSE TRANSCRIPTASE DOMAIN-CONTAINING PROTEIN-RELATED"/>
    <property type="match status" value="1"/>
</dbReference>
<keyword evidence="1" id="KW-1133">Transmembrane helix</keyword>
<dbReference type="InterPro" id="IPR000477">
    <property type="entry name" value="RT_dom"/>
</dbReference>
<dbReference type="CDD" id="cd01650">
    <property type="entry name" value="RT_nLTR_like"/>
    <property type="match status" value="1"/>
</dbReference>
<dbReference type="Proteomes" id="UP000613177">
    <property type="component" value="Unassembled WGS sequence"/>
</dbReference>
<keyword evidence="4" id="KW-1185">Reference proteome</keyword>
<dbReference type="AlphaFoldDB" id="A0A8H7SNQ2"/>